<keyword evidence="1" id="KW-0472">Membrane</keyword>
<reference evidence="2 3" key="1">
    <citation type="submission" date="2019-01" db="EMBL/GenBank/DDBJ databases">
        <title>Draft genome sequences of the type strain Streptomyces sioyaensis DSM 40032 and its novel strain, TM32, a thermotolerant antibiotics-producing actinobacterium.</title>
        <authorList>
            <person name="Nakaew N."/>
            <person name="Lumyong S."/>
            <person name="Sloan W.T."/>
            <person name="Sungthong R."/>
        </authorList>
    </citation>
    <scope>NUCLEOTIDE SEQUENCE [LARGE SCALE GENOMIC DNA]</scope>
    <source>
        <strain evidence="2 3">DSM 40032</strain>
    </source>
</reference>
<dbReference type="EMBL" id="SDIF01000088">
    <property type="protein sequence ID" value="RXS62831.1"/>
    <property type="molecule type" value="Genomic_DNA"/>
</dbReference>
<evidence type="ECO:0000256" key="1">
    <source>
        <dbReference type="SAM" id="Phobius"/>
    </source>
</evidence>
<comment type="caution">
    <text evidence="2">The sequence shown here is derived from an EMBL/GenBank/DDBJ whole genome shotgun (WGS) entry which is preliminary data.</text>
</comment>
<dbReference type="RefSeq" id="WP_129249927.1">
    <property type="nucleotide sequence ID" value="NZ_JABZEL010000021.1"/>
</dbReference>
<gene>
    <name evidence="2" type="ORF">EST54_24730</name>
</gene>
<protein>
    <submittedName>
        <fullName evidence="2">Uncharacterized protein</fullName>
    </submittedName>
</protein>
<evidence type="ECO:0000313" key="2">
    <source>
        <dbReference type="EMBL" id="RXS62831.1"/>
    </source>
</evidence>
<name>A0A4Q1QV74_9ACTN</name>
<accession>A0A4Q1QV74</accession>
<dbReference type="Proteomes" id="UP000289482">
    <property type="component" value="Unassembled WGS sequence"/>
</dbReference>
<sequence length="119" mass="12509">MARGVQLRTELGGTSDNVGTIVVCTFRIEVQDATGVSVGVVPVEMRGRSFEGSVGDGDRVRATGKVKRGTLRVKELLNLTTGAEVSAKTTPVAVGVIAVLIFIGFVIFIIVMASQGSEW</sequence>
<feature type="transmembrane region" description="Helical" evidence="1">
    <location>
        <begin position="92"/>
        <end position="113"/>
    </location>
</feature>
<keyword evidence="1" id="KW-1133">Transmembrane helix</keyword>
<evidence type="ECO:0000313" key="3">
    <source>
        <dbReference type="Proteomes" id="UP000289482"/>
    </source>
</evidence>
<keyword evidence="3" id="KW-1185">Reference proteome</keyword>
<proteinExistence type="predicted"/>
<dbReference type="AlphaFoldDB" id="A0A4Q1QV74"/>
<dbReference type="GeneID" id="95781117"/>
<organism evidence="2 3">
    <name type="scientific">Streptomyces sioyaensis</name>
    <dbReference type="NCBI Taxonomy" id="67364"/>
    <lineage>
        <taxon>Bacteria</taxon>
        <taxon>Bacillati</taxon>
        <taxon>Actinomycetota</taxon>
        <taxon>Actinomycetes</taxon>
        <taxon>Kitasatosporales</taxon>
        <taxon>Streptomycetaceae</taxon>
        <taxon>Streptomyces</taxon>
    </lineage>
</organism>
<keyword evidence="1" id="KW-0812">Transmembrane</keyword>